<dbReference type="KEGG" id="pacr:FXN63_04660"/>
<dbReference type="PANTHER" id="PTHR48111">
    <property type="entry name" value="REGULATOR OF RPOS"/>
    <property type="match status" value="1"/>
</dbReference>
<feature type="DNA-binding region" description="OmpR/PhoB-type" evidence="7">
    <location>
        <begin position="132"/>
        <end position="228"/>
    </location>
</feature>
<feature type="modified residue" description="4-aspartylphosphate" evidence="6">
    <location>
        <position position="57"/>
    </location>
</feature>
<dbReference type="Gene3D" id="6.10.250.690">
    <property type="match status" value="1"/>
</dbReference>
<dbReference type="SMART" id="SM00862">
    <property type="entry name" value="Trans_reg_C"/>
    <property type="match status" value="1"/>
</dbReference>
<dbReference type="Gene3D" id="1.10.10.10">
    <property type="entry name" value="Winged helix-like DNA-binding domain superfamily/Winged helix DNA-binding domain"/>
    <property type="match status" value="1"/>
</dbReference>
<keyword evidence="5" id="KW-0804">Transcription</keyword>
<dbReference type="OrthoDB" id="9802426at2"/>
<evidence type="ECO:0000259" key="8">
    <source>
        <dbReference type="PROSITE" id="PS50110"/>
    </source>
</evidence>
<keyword evidence="4 7" id="KW-0238">DNA-binding</keyword>
<dbReference type="EMBL" id="CP043046">
    <property type="protein sequence ID" value="QEI05206.1"/>
    <property type="molecule type" value="Genomic_DNA"/>
</dbReference>
<organism evidence="10 11">
    <name type="scientific">Pigmentiphaga aceris</name>
    <dbReference type="NCBI Taxonomy" id="1940612"/>
    <lineage>
        <taxon>Bacteria</taxon>
        <taxon>Pseudomonadati</taxon>
        <taxon>Pseudomonadota</taxon>
        <taxon>Betaproteobacteria</taxon>
        <taxon>Burkholderiales</taxon>
        <taxon>Alcaligenaceae</taxon>
        <taxon>Pigmentiphaga</taxon>
    </lineage>
</organism>
<dbReference type="GO" id="GO:0005829">
    <property type="term" value="C:cytosol"/>
    <property type="evidence" value="ECO:0007669"/>
    <property type="project" value="TreeGrafter"/>
</dbReference>
<feature type="domain" description="Response regulatory" evidence="8">
    <location>
        <begin position="8"/>
        <end position="123"/>
    </location>
</feature>
<dbReference type="AlphaFoldDB" id="A0A5C0AU24"/>
<evidence type="ECO:0000259" key="9">
    <source>
        <dbReference type="PROSITE" id="PS51755"/>
    </source>
</evidence>
<evidence type="ECO:0000256" key="3">
    <source>
        <dbReference type="ARBA" id="ARBA00023015"/>
    </source>
</evidence>
<dbReference type="RefSeq" id="WP_148813289.1">
    <property type="nucleotide sequence ID" value="NZ_CP043046.1"/>
</dbReference>
<dbReference type="InterPro" id="IPR001867">
    <property type="entry name" value="OmpR/PhoB-type_DNA-bd"/>
</dbReference>
<evidence type="ECO:0000256" key="1">
    <source>
        <dbReference type="ARBA" id="ARBA00022553"/>
    </source>
</evidence>
<dbReference type="GO" id="GO:0000156">
    <property type="term" value="F:phosphorelay response regulator activity"/>
    <property type="evidence" value="ECO:0007669"/>
    <property type="project" value="TreeGrafter"/>
</dbReference>
<dbReference type="Proteomes" id="UP000325161">
    <property type="component" value="Chromosome"/>
</dbReference>
<accession>A0A5C0AU24</accession>
<dbReference type="Gene3D" id="3.40.50.2300">
    <property type="match status" value="1"/>
</dbReference>
<dbReference type="PROSITE" id="PS50110">
    <property type="entry name" value="RESPONSE_REGULATORY"/>
    <property type="match status" value="1"/>
</dbReference>
<evidence type="ECO:0000313" key="10">
    <source>
        <dbReference type="EMBL" id="QEI05206.1"/>
    </source>
</evidence>
<evidence type="ECO:0000256" key="5">
    <source>
        <dbReference type="ARBA" id="ARBA00023163"/>
    </source>
</evidence>
<keyword evidence="2" id="KW-0902">Two-component regulatory system</keyword>
<evidence type="ECO:0000256" key="6">
    <source>
        <dbReference type="PROSITE-ProRule" id="PRU00169"/>
    </source>
</evidence>
<evidence type="ECO:0000256" key="2">
    <source>
        <dbReference type="ARBA" id="ARBA00023012"/>
    </source>
</evidence>
<dbReference type="PROSITE" id="PS51755">
    <property type="entry name" value="OMPR_PHOB"/>
    <property type="match status" value="1"/>
</dbReference>
<keyword evidence="3" id="KW-0805">Transcription regulation</keyword>
<reference evidence="10 11" key="1">
    <citation type="submission" date="2019-08" db="EMBL/GenBank/DDBJ databases">
        <title>Amphibian skin-associated Pigmentiphaga: genome sequence and occurrence across geography and hosts.</title>
        <authorList>
            <person name="Bletz M.C."/>
            <person name="Bunk B."/>
            <person name="Sproeer C."/>
            <person name="Biwer P."/>
            <person name="Reiter S."/>
            <person name="Rabemananjara F.C.E."/>
            <person name="Schulz S."/>
            <person name="Overmann J."/>
            <person name="Vences M."/>
        </authorList>
    </citation>
    <scope>NUCLEOTIDE SEQUENCE [LARGE SCALE GENOMIC DNA]</scope>
    <source>
        <strain evidence="10 11">Mada1488</strain>
    </source>
</reference>
<dbReference type="GO" id="GO:0032993">
    <property type="term" value="C:protein-DNA complex"/>
    <property type="evidence" value="ECO:0007669"/>
    <property type="project" value="TreeGrafter"/>
</dbReference>
<proteinExistence type="predicted"/>
<dbReference type="GO" id="GO:0000976">
    <property type="term" value="F:transcription cis-regulatory region binding"/>
    <property type="evidence" value="ECO:0007669"/>
    <property type="project" value="TreeGrafter"/>
</dbReference>
<sequence>MSQLPPCRLLIVEDDATIVSNLFAWFEAKGYVVDAAYDGRSALHRLSTDSFDVIVLDIGLPGVDGMTVLHRLRTELGLATPVLLLTARDTLADKLDGFSRGADDFVTKPFALAEVEARVAALRKRASGAVGNAVKQVGTLSFDTRQRELRVAGQLVRLTPKSVQLLEVMLRDPGRVVARTELEHALWGTDIPERDALRSQLHLLRKALADAGFDGIETVHGVGVRMRVDAS</sequence>
<dbReference type="SMART" id="SM00448">
    <property type="entry name" value="REC"/>
    <property type="match status" value="1"/>
</dbReference>
<keyword evidence="1 6" id="KW-0597">Phosphoprotein</keyword>
<gene>
    <name evidence="10" type="ORF">FXN63_04660</name>
</gene>
<dbReference type="InterPro" id="IPR036388">
    <property type="entry name" value="WH-like_DNA-bd_sf"/>
</dbReference>
<dbReference type="InterPro" id="IPR001789">
    <property type="entry name" value="Sig_transdc_resp-reg_receiver"/>
</dbReference>
<dbReference type="InterPro" id="IPR011006">
    <property type="entry name" value="CheY-like_superfamily"/>
</dbReference>
<keyword evidence="11" id="KW-1185">Reference proteome</keyword>
<name>A0A5C0AU24_9BURK</name>
<dbReference type="CDD" id="cd00383">
    <property type="entry name" value="trans_reg_C"/>
    <property type="match status" value="1"/>
</dbReference>
<dbReference type="PANTHER" id="PTHR48111:SF22">
    <property type="entry name" value="REGULATOR OF RPOS"/>
    <property type="match status" value="1"/>
</dbReference>
<dbReference type="GO" id="GO:0006355">
    <property type="term" value="P:regulation of DNA-templated transcription"/>
    <property type="evidence" value="ECO:0007669"/>
    <property type="project" value="InterPro"/>
</dbReference>
<dbReference type="Pfam" id="PF00072">
    <property type="entry name" value="Response_reg"/>
    <property type="match status" value="1"/>
</dbReference>
<dbReference type="InterPro" id="IPR039420">
    <property type="entry name" value="WalR-like"/>
</dbReference>
<evidence type="ECO:0000313" key="11">
    <source>
        <dbReference type="Proteomes" id="UP000325161"/>
    </source>
</evidence>
<evidence type="ECO:0000256" key="7">
    <source>
        <dbReference type="PROSITE-ProRule" id="PRU01091"/>
    </source>
</evidence>
<dbReference type="Pfam" id="PF00486">
    <property type="entry name" value="Trans_reg_C"/>
    <property type="match status" value="1"/>
</dbReference>
<feature type="domain" description="OmpR/PhoB-type" evidence="9">
    <location>
        <begin position="132"/>
        <end position="228"/>
    </location>
</feature>
<dbReference type="SUPFAM" id="SSF52172">
    <property type="entry name" value="CheY-like"/>
    <property type="match status" value="1"/>
</dbReference>
<protein>
    <submittedName>
        <fullName evidence="10">Response regulator transcription factor</fullName>
    </submittedName>
</protein>
<evidence type="ECO:0000256" key="4">
    <source>
        <dbReference type="ARBA" id="ARBA00023125"/>
    </source>
</evidence>